<sequence length="535" mass="58103">MGVRRFFARSMGVKVGLRSETGRCIRSVIDHVPHAFSIGLCLVVALFFSLSSASAEGRSVHDQTLQALGGLPALTAVKAVEIQGSGSNFEPFENVVSETPIHTSDDTTRVTWQPATGEFHREVDLRTAFPFSGHWDFVEIFDGAKGYRNGRDGFRPSAGGVLAPARIGATQKDIWLLNPQFLVAHAEAVSDGPGSTGADQYRLALKLPDAGTVWIVDLDHATMLPRRITVTETDPLLGQVKVTASYDDWRAVAGITTPFRMAKHVDGALVRREIREDVSYSQTNLAGRFSIPEGQGAPDDTGGLYDWGWDMSHWFLRRADMAAPADEDQSSDVGFLGVGNGVFQITGSSHHNLVIEGSDRLIVVDAPLYDRRSRAVLRALKERWPDKPVKQLILTHHHNDHVGGLQPYISAGADLVVPAGTRDLFDDVVKRTLGITVEITAVTEHATLAGSGRDVALYAVPNSHANDMLVVYLPSERLLFNSDLFSPGRDTQHPLWAGELLAAIRFLNLDVANIVGGHGHGAEPLQALERAVSAQ</sequence>
<dbReference type="PANTHER" id="PTHR42951">
    <property type="entry name" value="METALLO-BETA-LACTAMASE DOMAIN-CONTAINING"/>
    <property type="match status" value="1"/>
</dbReference>
<accession>A0A1I4ZJ48</accession>
<dbReference type="OrthoDB" id="420651at2"/>
<reference evidence="3" key="1">
    <citation type="submission" date="2016-10" db="EMBL/GenBank/DDBJ databases">
        <authorList>
            <person name="Varghese N."/>
            <person name="Submissions S."/>
        </authorList>
    </citation>
    <scope>NUCLEOTIDE SEQUENCE [LARGE SCALE GENOMIC DNA]</scope>
    <source>
        <strain evidence="3">DSM 28463</strain>
    </source>
</reference>
<dbReference type="Gene3D" id="3.60.15.10">
    <property type="entry name" value="Ribonuclease Z/Hydroxyacylglutathione hydrolase-like"/>
    <property type="match status" value="1"/>
</dbReference>
<dbReference type="InterPro" id="IPR036866">
    <property type="entry name" value="RibonucZ/Hydroxyglut_hydro"/>
</dbReference>
<evidence type="ECO:0000313" key="2">
    <source>
        <dbReference type="EMBL" id="SFN50177.1"/>
    </source>
</evidence>
<dbReference type="InterPro" id="IPR001279">
    <property type="entry name" value="Metallo-B-lactamas"/>
</dbReference>
<dbReference type="PANTHER" id="PTHR42951:SF20">
    <property type="entry name" value="BETA LACTAMASE"/>
    <property type="match status" value="1"/>
</dbReference>
<dbReference type="EMBL" id="FOVP01000003">
    <property type="protein sequence ID" value="SFN50177.1"/>
    <property type="molecule type" value="Genomic_DNA"/>
</dbReference>
<gene>
    <name evidence="2" type="ORF">SAMN04487859_103256</name>
</gene>
<feature type="domain" description="Metallo-beta-lactamase" evidence="1">
    <location>
        <begin position="349"/>
        <end position="518"/>
    </location>
</feature>
<name>A0A1I4ZJ48_9RHOB</name>
<dbReference type="AlphaFoldDB" id="A0A1I4ZJ48"/>
<organism evidence="2 3">
    <name type="scientific">Roseovarius lutimaris</name>
    <dbReference type="NCBI Taxonomy" id="1005928"/>
    <lineage>
        <taxon>Bacteria</taxon>
        <taxon>Pseudomonadati</taxon>
        <taxon>Pseudomonadota</taxon>
        <taxon>Alphaproteobacteria</taxon>
        <taxon>Rhodobacterales</taxon>
        <taxon>Roseobacteraceae</taxon>
        <taxon>Roseovarius</taxon>
    </lineage>
</organism>
<dbReference type="InterPro" id="IPR050855">
    <property type="entry name" value="NDM-1-like"/>
</dbReference>
<dbReference type="SMART" id="SM00849">
    <property type="entry name" value="Lactamase_B"/>
    <property type="match status" value="1"/>
</dbReference>
<proteinExistence type="predicted"/>
<dbReference type="Pfam" id="PF00753">
    <property type="entry name" value="Lactamase_B"/>
    <property type="match status" value="1"/>
</dbReference>
<dbReference type="STRING" id="1005928.SAMN04487859_103256"/>
<evidence type="ECO:0000313" key="3">
    <source>
        <dbReference type="Proteomes" id="UP000198599"/>
    </source>
</evidence>
<dbReference type="Proteomes" id="UP000198599">
    <property type="component" value="Unassembled WGS sequence"/>
</dbReference>
<dbReference type="SUPFAM" id="SSF56281">
    <property type="entry name" value="Metallo-hydrolase/oxidoreductase"/>
    <property type="match status" value="1"/>
</dbReference>
<protein>
    <submittedName>
        <fullName evidence="2">Glyoxylase, beta-lactamase superfamily II</fullName>
    </submittedName>
</protein>
<keyword evidence="3" id="KW-1185">Reference proteome</keyword>
<evidence type="ECO:0000259" key="1">
    <source>
        <dbReference type="SMART" id="SM00849"/>
    </source>
</evidence>